<proteinExistence type="predicted"/>
<dbReference type="InterPro" id="IPR036864">
    <property type="entry name" value="Zn2-C6_fun-type_DNA-bd_sf"/>
</dbReference>
<evidence type="ECO:0000256" key="3">
    <source>
        <dbReference type="ARBA" id="ARBA00023242"/>
    </source>
</evidence>
<dbReference type="SMART" id="SM00066">
    <property type="entry name" value="GAL4"/>
    <property type="match status" value="1"/>
</dbReference>
<dbReference type="InterPro" id="IPR016040">
    <property type="entry name" value="NAD(P)-bd_dom"/>
</dbReference>
<name>C9SWT0_VERA1</name>
<dbReference type="eggNOG" id="ENOG502SIT3">
    <property type="taxonomic scope" value="Eukaryota"/>
</dbReference>
<evidence type="ECO:0000313" key="7">
    <source>
        <dbReference type="Proteomes" id="UP000008698"/>
    </source>
</evidence>
<dbReference type="Gene3D" id="3.40.50.720">
    <property type="entry name" value="NAD(P)-binding Rossmann-like Domain"/>
    <property type="match status" value="1"/>
</dbReference>
<dbReference type="Pfam" id="PF00172">
    <property type="entry name" value="Zn_clus"/>
    <property type="match status" value="1"/>
</dbReference>
<evidence type="ECO:0000256" key="2">
    <source>
        <dbReference type="ARBA" id="ARBA00022723"/>
    </source>
</evidence>
<dbReference type="Pfam" id="PF04082">
    <property type="entry name" value="Fungal_trans"/>
    <property type="match status" value="1"/>
</dbReference>
<feature type="region of interest" description="Disordered" evidence="4">
    <location>
        <begin position="382"/>
        <end position="420"/>
    </location>
</feature>
<dbReference type="CDD" id="cd00067">
    <property type="entry name" value="GAL4"/>
    <property type="match status" value="1"/>
</dbReference>
<dbReference type="PANTHER" id="PTHR31001:SF50">
    <property type="entry name" value="ZN(II)2CYS6 TRANSCRIPTION FACTOR (EUROFUNG)"/>
    <property type="match status" value="1"/>
</dbReference>
<evidence type="ECO:0000259" key="5">
    <source>
        <dbReference type="PROSITE" id="PS50048"/>
    </source>
</evidence>
<comment type="subcellular location">
    <subcellularLocation>
        <location evidence="1">Nucleus</location>
    </subcellularLocation>
</comment>
<protein>
    <submittedName>
        <fullName evidence="6">Fungal specific transcription factor domain-containing protein</fullName>
    </submittedName>
</protein>
<dbReference type="GO" id="GO:0006351">
    <property type="term" value="P:DNA-templated transcription"/>
    <property type="evidence" value="ECO:0007669"/>
    <property type="project" value="InterPro"/>
</dbReference>
<dbReference type="GeneID" id="9528091"/>
<dbReference type="PROSITE" id="PS00463">
    <property type="entry name" value="ZN2_CY6_FUNGAL_1"/>
    <property type="match status" value="1"/>
</dbReference>
<dbReference type="Gene3D" id="4.10.240.10">
    <property type="entry name" value="Zn(2)-C6 fungal-type DNA-binding domain"/>
    <property type="match status" value="1"/>
</dbReference>
<dbReference type="GO" id="GO:0000981">
    <property type="term" value="F:DNA-binding transcription factor activity, RNA polymerase II-specific"/>
    <property type="evidence" value="ECO:0007669"/>
    <property type="project" value="InterPro"/>
</dbReference>
<keyword evidence="2" id="KW-0479">Metal-binding</keyword>
<dbReference type="InterPro" id="IPR036291">
    <property type="entry name" value="NAD(P)-bd_dom_sf"/>
</dbReference>
<evidence type="ECO:0000313" key="6">
    <source>
        <dbReference type="EMBL" id="EEY23471.1"/>
    </source>
</evidence>
<dbReference type="InterPro" id="IPR050613">
    <property type="entry name" value="Sec_Metabolite_Reg"/>
</dbReference>
<dbReference type="PANTHER" id="PTHR31001">
    <property type="entry name" value="UNCHARACTERIZED TRANSCRIPTIONAL REGULATORY PROTEIN"/>
    <property type="match status" value="1"/>
</dbReference>
<reference evidence="7" key="1">
    <citation type="journal article" date="2011" name="PLoS Pathog.">
        <title>Comparative genomics yields insights into niche adaptation of plant vascular wilt pathogens.</title>
        <authorList>
            <person name="Klosterman S.J."/>
            <person name="Subbarao K.V."/>
            <person name="Kang S."/>
            <person name="Veronese P."/>
            <person name="Gold S.E."/>
            <person name="Thomma B.P.H.J."/>
            <person name="Chen Z."/>
            <person name="Henrissat B."/>
            <person name="Lee Y.-H."/>
            <person name="Park J."/>
            <person name="Garcia-Pedrajas M.D."/>
            <person name="Barbara D.J."/>
            <person name="Anchieta A."/>
            <person name="de Jonge R."/>
            <person name="Santhanam P."/>
            <person name="Maruthachalam K."/>
            <person name="Atallah Z."/>
            <person name="Amyotte S.G."/>
            <person name="Paz Z."/>
            <person name="Inderbitzin P."/>
            <person name="Hayes R.J."/>
            <person name="Heiman D.I."/>
            <person name="Young S."/>
            <person name="Zeng Q."/>
            <person name="Engels R."/>
            <person name="Galagan J."/>
            <person name="Cuomo C.A."/>
            <person name="Dobinson K.F."/>
            <person name="Ma L.-J."/>
        </authorList>
    </citation>
    <scope>NUCLEOTIDE SEQUENCE [LARGE SCALE GENOMIC DNA]</scope>
    <source>
        <strain evidence="7">VaMs.102 / ATCC MYA-4576 / FGSC 10136</strain>
    </source>
</reference>
<dbReference type="Proteomes" id="UP000008698">
    <property type="component" value="Unassembled WGS sequence"/>
</dbReference>
<organism evidence="7">
    <name type="scientific">Verticillium alfalfae (strain VaMs.102 / ATCC MYA-4576 / FGSC 10136)</name>
    <name type="common">Verticillium wilt of alfalfa</name>
    <name type="synonym">Verticillium albo-atrum</name>
    <dbReference type="NCBI Taxonomy" id="526221"/>
    <lineage>
        <taxon>Eukaryota</taxon>
        <taxon>Fungi</taxon>
        <taxon>Dikarya</taxon>
        <taxon>Ascomycota</taxon>
        <taxon>Pezizomycotina</taxon>
        <taxon>Sordariomycetes</taxon>
        <taxon>Hypocreomycetidae</taxon>
        <taxon>Glomerellales</taxon>
        <taxon>Plectosphaerellaceae</taxon>
        <taxon>Verticillium</taxon>
    </lineage>
</organism>
<keyword evidence="3" id="KW-0539">Nucleus</keyword>
<feature type="compositionally biased region" description="Low complexity" evidence="4">
    <location>
        <begin position="221"/>
        <end position="235"/>
    </location>
</feature>
<dbReference type="AlphaFoldDB" id="C9SWT0"/>
<feature type="region of interest" description="Disordered" evidence="4">
    <location>
        <begin position="214"/>
        <end position="243"/>
    </location>
</feature>
<dbReference type="HOGENOM" id="CLU_302894_0_0_1"/>
<feature type="domain" description="Zn(2)-C6 fungal-type" evidence="5">
    <location>
        <begin position="250"/>
        <end position="279"/>
    </location>
</feature>
<sequence>MSKTVAFLGASSGVGLATLRATLAAGHRAIALCRTPANLTAHLPLDAHPNLRIVAGNAHDAAAVAQVLQKDATHLVDTVIFTIGARMKGLSFEDPHVCENGIKALLGALTRLRADGLGGRPRLVVCSTTGISRHARDVPLLMVPLYRLALAVPHVDKRAMEVLLEGGGEDFTVVRCSLFVGAASDATIRVGVEDPVAGTESTAIGPFRSPLFGSQMSTTTPGGAAVPAQVSASPSEDSTKSSAPASKLRSCVVCRSRKVRCDKLSPCSNCRRAGIPCTVASSDRPPRWARRLDKLAARPSAPQESEPAAGAVMDRLRTLEKMVKDLGAELEQANAAKSGDRHAPSPDGDGLGSQRHGLSAAPAAGVQPGMGRMLDALKADTQGLAGGDSDVSEDDTDSPGQTASTRESERGASERNGLLFGHNLGPSAPDLGQFRPLPSQIPFLVDVFSENVNFCIQIVHMPALRDMIRDMRGRSAGSIPPANEALAFAVYYAAVTSMSEEDVASSFGAAKAELNYKFRLGLEHALARADFIRLPTVSLVQAFIIFLGLARRHDSPRYVWMMTGLAARMAVAVGLHRDGTHFAHLSPYEVEMRRRVWWCLCLLDIRAAEDQGTEFSIADGAFDTRMPINIMTARTADGGPDVAAQHRLLDAFRTDFATWGFSHHVKDLATLAYWVGSTSTRLVIAKLALFIQPGDAADGRRHPVCRPAYAGTCARGRHRGRRVQPRPQRRPGEPAVRWIRRDVQALARHCLSPHRGPRAAPWSAVVERAWVALHSRWLIPAQPKGDKSARVWIPLRRLMRRARRHRDAEIWRLRADPAAVEALQRQDEDVPVPVSPGPFKGGDSLALFARHWRDVVSGPRQSGHGDPARSIDRDHAGAMQFASPSRYDDSGSQYGETQFSQRFPSHEYTQRHEILGVSHDQLDEMGLPVDWSRNGALSLDLTPGSWDMADFEQLGGADMDMNGEESMNWGQWLESATLMEMDNL</sequence>
<dbReference type="SUPFAM" id="SSF57701">
    <property type="entry name" value="Zn2/Cys6 DNA-binding domain"/>
    <property type="match status" value="1"/>
</dbReference>
<keyword evidence="7" id="KW-1185">Reference proteome</keyword>
<dbReference type="SMART" id="SM00906">
    <property type="entry name" value="Fungal_trans"/>
    <property type="match status" value="1"/>
</dbReference>
<evidence type="ECO:0000256" key="1">
    <source>
        <dbReference type="ARBA" id="ARBA00004123"/>
    </source>
</evidence>
<dbReference type="PROSITE" id="PS50048">
    <property type="entry name" value="ZN2_CY6_FUNGAL_2"/>
    <property type="match status" value="1"/>
</dbReference>
<evidence type="ECO:0000256" key="4">
    <source>
        <dbReference type="SAM" id="MobiDB-lite"/>
    </source>
</evidence>
<gene>
    <name evidence="6" type="ORF">VDBG_09581</name>
</gene>
<dbReference type="CDD" id="cd12148">
    <property type="entry name" value="fungal_TF_MHR"/>
    <property type="match status" value="1"/>
</dbReference>
<dbReference type="InterPro" id="IPR001138">
    <property type="entry name" value="Zn2Cys6_DnaBD"/>
</dbReference>
<dbReference type="RefSeq" id="XP_003000386.1">
    <property type="nucleotide sequence ID" value="XM_003000340.1"/>
</dbReference>
<dbReference type="GO" id="GO:0008270">
    <property type="term" value="F:zinc ion binding"/>
    <property type="evidence" value="ECO:0007669"/>
    <property type="project" value="InterPro"/>
</dbReference>
<dbReference type="EMBL" id="DS985228">
    <property type="protein sequence ID" value="EEY23471.1"/>
    <property type="molecule type" value="Genomic_DNA"/>
</dbReference>
<dbReference type="GO" id="GO:0003677">
    <property type="term" value="F:DNA binding"/>
    <property type="evidence" value="ECO:0007669"/>
    <property type="project" value="InterPro"/>
</dbReference>
<accession>C9SWT0</accession>
<dbReference type="SUPFAM" id="SSF51735">
    <property type="entry name" value="NAD(P)-binding Rossmann-fold domains"/>
    <property type="match status" value="1"/>
</dbReference>
<dbReference type="KEGG" id="val:VDBG_09581"/>
<feature type="region of interest" description="Disordered" evidence="4">
    <location>
        <begin position="333"/>
        <end position="368"/>
    </location>
</feature>
<dbReference type="GO" id="GO:0005634">
    <property type="term" value="C:nucleus"/>
    <property type="evidence" value="ECO:0007669"/>
    <property type="project" value="UniProtKB-SubCell"/>
</dbReference>
<dbReference type="OrthoDB" id="3989227at2759"/>
<dbReference type="Pfam" id="PF13460">
    <property type="entry name" value="NAD_binding_10"/>
    <property type="match status" value="1"/>
</dbReference>
<dbReference type="InterPro" id="IPR007219">
    <property type="entry name" value="XnlR_reg_dom"/>
</dbReference>